<evidence type="ECO:0000313" key="3">
    <source>
        <dbReference type="Proteomes" id="UP000886796"/>
    </source>
</evidence>
<dbReference type="EMBL" id="DVFK01000041">
    <property type="protein sequence ID" value="HIQ67449.1"/>
    <property type="molecule type" value="Genomic_DNA"/>
</dbReference>
<feature type="transmembrane region" description="Helical" evidence="1">
    <location>
        <begin position="577"/>
        <end position="599"/>
    </location>
</feature>
<feature type="transmembrane region" description="Helical" evidence="1">
    <location>
        <begin position="400"/>
        <end position="421"/>
    </location>
</feature>
<organism evidence="2 3">
    <name type="scientific">Candidatus Faecousia excrementigallinarum</name>
    <dbReference type="NCBI Taxonomy" id="2840806"/>
    <lineage>
        <taxon>Bacteria</taxon>
        <taxon>Bacillati</taxon>
        <taxon>Bacillota</taxon>
        <taxon>Clostridia</taxon>
        <taxon>Eubacteriales</taxon>
        <taxon>Oscillospiraceae</taxon>
        <taxon>Faecousia</taxon>
    </lineage>
</organism>
<feature type="transmembrane region" description="Helical" evidence="1">
    <location>
        <begin position="663"/>
        <end position="681"/>
    </location>
</feature>
<comment type="caution">
    <text evidence="2">The sequence shown here is derived from an EMBL/GenBank/DDBJ whole genome shotgun (WGS) entry which is preliminary data.</text>
</comment>
<feature type="transmembrane region" description="Helical" evidence="1">
    <location>
        <begin position="163"/>
        <end position="183"/>
    </location>
</feature>
<gene>
    <name evidence="2" type="ORF">IAB74_02940</name>
</gene>
<accession>A0A9D0Z1Y8</accession>
<evidence type="ECO:0000313" key="2">
    <source>
        <dbReference type="EMBL" id="HIQ67449.1"/>
    </source>
</evidence>
<keyword evidence="1" id="KW-1133">Transmembrane helix</keyword>
<evidence type="ECO:0000256" key="1">
    <source>
        <dbReference type="SAM" id="Phobius"/>
    </source>
</evidence>
<feature type="transmembrane region" description="Helical" evidence="1">
    <location>
        <begin position="625"/>
        <end position="651"/>
    </location>
</feature>
<feature type="transmembrane region" description="Helical" evidence="1">
    <location>
        <begin position="204"/>
        <end position="224"/>
    </location>
</feature>
<feature type="transmembrane region" description="Helical" evidence="1">
    <location>
        <begin position="244"/>
        <end position="264"/>
    </location>
</feature>
<reference evidence="2" key="1">
    <citation type="submission" date="2020-10" db="EMBL/GenBank/DDBJ databases">
        <authorList>
            <person name="Gilroy R."/>
        </authorList>
    </citation>
    <scope>NUCLEOTIDE SEQUENCE</scope>
    <source>
        <strain evidence="2">13361</strain>
    </source>
</reference>
<sequence>MSWELQKLFGSRFVALLLLGAAILNGVLFYNHCTDDAPGYTLLEMKEKYESQESLEAELELLEAWAWDPSQKLEGVELVAKDPFGERRLILDILGRMEEIENYPDYRKQIQAEALARMRFGLVGDPGSAPYRGQERVAEIYGNLEGLVPENSFSGGVEVLTQWRITELLLLLFGLVGGLFLLVQERRAGTLMLLRSTRHGRARLYLQKYTAMLALLVLGAVVLYGTNLTLSAMLLGLGNLNRSIQSVQGFLACPVPFTVLGFLITMYLEKLIWLWMCSSLFFLLCVRPSGAAVPMVVFAAVAGLGVYMANSTNLWLRSLSPVAMADSAARYQRCLMLPLGNIPVAEQFIVPLVCGVLGLGSFFGGLWLFCTGATVPVDAVSTGRPTLHHTSLLRFETYKVFLYGGGLVVLAVLLLTQLLIYRGYSTQLSIYQERYTHYARILEGPPTVEKEDFLEAENQRFVQLEEKIARFRQEIQDEMVFQQVTAEYTAQLTWRETFQDVELQYRSLEAGQSFVPRLGYEYLFGRQGQRAALRSLALLFLVQALALSGVMAREEETGVGLFQNTFGVVRQVNRRKYLACGILTLLLATAAFLPEWLYVNRMFGLTQLGAVSSSLPILSKFGGEIPIYGVVILVWALWFAAALLAAAWILFLSAKTKRTIPALLVSTGTLAVPALIGLLLMQ</sequence>
<protein>
    <recommendedName>
        <fullName evidence="4">ABC-2 family transporter protein</fullName>
    </recommendedName>
</protein>
<dbReference type="Proteomes" id="UP000886796">
    <property type="component" value="Unassembled WGS sequence"/>
</dbReference>
<name>A0A9D0Z1Y8_9FIRM</name>
<dbReference type="AlphaFoldDB" id="A0A9D0Z1Y8"/>
<keyword evidence="1" id="KW-0472">Membrane</keyword>
<evidence type="ECO:0008006" key="4">
    <source>
        <dbReference type="Google" id="ProtNLM"/>
    </source>
</evidence>
<feature type="transmembrane region" description="Helical" evidence="1">
    <location>
        <begin position="348"/>
        <end position="369"/>
    </location>
</feature>
<keyword evidence="1" id="KW-0812">Transmembrane</keyword>
<proteinExistence type="predicted"/>
<reference evidence="2" key="2">
    <citation type="journal article" date="2021" name="PeerJ">
        <title>Extensive microbial diversity within the chicken gut microbiome revealed by metagenomics and culture.</title>
        <authorList>
            <person name="Gilroy R."/>
            <person name="Ravi A."/>
            <person name="Getino M."/>
            <person name="Pursley I."/>
            <person name="Horton D.L."/>
            <person name="Alikhan N.F."/>
            <person name="Baker D."/>
            <person name="Gharbi K."/>
            <person name="Hall N."/>
            <person name="Watson M."/>
            <person name="Adriaenssens E.M."/>
            <person name="Foster-Nyarko E."/>
            <person name="Jarju S."/>
            <person name="Secka A."/>
            <person name="Antonio M."/>
            <person name="Oren A."/>
            <person name="Chaudhuri R.R."/>
            <person name="La Ragione R."/>
            <person name="Hildebrand F."/>
            <person name="Pallen M.J."/>
        </authorList>
    </citation>
    <scope>NUCLEOTIDE SEQUENCE</scope>
    <source>
        <strain evidence="2">13361</strain>
    </source>
</reference>